<dbReference type="InterPro" id="IPR011711">
    <property type="entry name" value="GntR_C"/>
</dbReference>
<dbReference type="PANTHER" id="PTHR43537:SF5">
    <property type="entry name" value="UXU OPERON TRANSCRIPTIONAL REGULATOR"/>
    <property type="match status" value="1"/>
</dbReference>
<keyword evidence="1" id="KW-0805">Transcription regulation</keyword>
<evidence type="ECO:0000313" key="6">
    <source>
        <dbReference type="Proteomes" id="UP000035548"/>
    </source>
</evidence>
<dbReference type="AlphaFoldDB" id="A0A0G3HIE0"/>
<dbReference type="InterPro" id="IPR008920">
    <property type="entry name" value="TF_FadR/GntR_C"/>
</dbReference>
<dbReference type="InterPro" id="IPR036388">
    <property type="entry name" value="WH-like_DNA-bd_sf"/>
</dbReference>
<evidence type="ECO:0000256" key="3">
    <source>
        <dbReference type="ARBA" id="ARBA00023163"/>
    </source>
</evidence>
<proteinExistence type="predicted"/>
<dbReference type="Pfam" id="PF00392">
    <property type="entry name" value="GntR"/>
    <property type="match status" value="1"/>
</dbReference>
<dbReference type="Gene3D" id="1.10.10.10">
    <property type="entry name" value="Winged helix-like DNA-binding domain superfamily/Winged helix DNA-binding domain"/>
    <property type="match status" value="1"/>
</dbReference>
<organism evidence="5 6">
    <name type="scientific">Corynebacterium uterequi</name>
    <dbReference type="NCBI Taxonomy" id="1072256"/>
    <lineage>
        <taxon>Bacteria</taxon>
        <taxon>Bacillati</taxon>
        <taxon>Actinomycetota</taxon>
        <taxon>Actinomycetes</taxon>
        <taxon>Mycobacteriales</taxon>
        <taxon>Corynebacteriaceae</taxon>
        <taxon>Corynebacterium</taxon>
    </lineage>
</organism>
<name>A0A0G3HIE0_9CORY</name>
<dbReference type="Gene3D" id="1.20.120.530">
    <property type="entry name" value="GntR ligand-binding domain-like"/>
    <property type="match status" value="1"/>
</dbReference>
<dbReference type="GO" id="GO:0003677">
    <property type="term" value="F:DNA binding"/>
    <property type="evidence" value="ECO:0007669"/>
    <property type="project" value="UniProtKB-KW"/>
</dbReference>
<reference evidence="6" key="2">
    <citation type="submission" date="2015-05" db="EMBL/GenBank/DDBJ databases">
        <title>Complete genome sequence of Corynebacterium uterequi DSM 45634, isolated from the uterus of a maiden mare.</title>
        <authorList>
            <person name="Ruckert C."/>
            <person name="Albersmeier A."/>
            <person name="Winkler A."/>
            <person name="Tauch A."/>
        </authorList>
    </citation>
    <scope>NUCLEOTIDE SEQUENCE [LARGE SCALE GENOMIC DNA]</scope>
    <source>
        <strain evidence="6">DSM 45634</strain>
    </source>
</reference>
<dbReference type="PROSITE" id="PS50949">
    <property type="entry name" value="HTH_GNTR"/>
    <property type="match status" value="1"/>
</dbReference>
<keyword evidence="6" id="KW-1185">Reference proteome</keyword>
<sequence>MSTHPTPSKAARAYEHLLSKIHSREYAPGHRLVLAAIAEELGMSPVPVREAIRQLEAEEYVTYERNVGARVSTRDRSDYFDAMETQALLEGRATAASAAHLKPEDLAEAREINERMRALLDGGDAAEMAALNDRFHRVLCRRCPNRRLRDLVVDEFNRLEYFRETIVGKLPAQASISVAEHDRILNLIEAGAGEDYLELLVRRHRHGFSNAHRNPGA</sequence>
<evidence type="ECO:0000313" key="5">
    <source>
        <dbReference type="EMBL" id="AKK11658.1"/>
    </source>
</evidence>
<dbReference type="PATRIC" id="fig|1072256.5.peg.1652"/>
<dbReference type="RefSeq" id="WP_047260025.1">
    <property type="nucleotide sequence ID" value="NZ_CP011546.1"/>
</dbReference>
<dbReference type="InterPro" id="IPR000524">
    <property type="entry name" value="Tscrpt_reg_HTH_GntR"/>
</dbReference>
<evidence type="ECO:0000256" key="2">
    <source>
        <dbReference type="ARBA" id="ARBA00023125"/>
    </source>
</evidence>
<dbReference type="KEGG" id="cut:CUTER_08365"/>
<dbReference type="GO" id="GO:0003700">
    <property type="term" value="F:DNA-binding transcription factor activity"/>
    <property type="evidence" value="ECO:0007669"/>
    <property type="project" value="InterPro"/>
</dbReference>
<dbReference type="EMBL" id="CP011546">
    <property type="protein sequence ID" value="AKK11658.1"/>
    <property type="molecule type" value="Genomic_DNA"/>
</dbReference>
<dbReference type="SMART" id="SM00345">
    <property type="entry name" value="HTH_GNTR"/>
    <property type="match status" value="1"/>
</dbReference>
<dbReference type="SMART" id="SM00895">
    <property type="entry name" value="FCD"/>
    <property type="match status" value="1"/>
</dbReference>
<dbReference type="STRING" id="1072256.CUTER_08365"/>
<keyword evidence="2" id="KW-0238">DNA-binding</keyword>
<keyword evidence="3" id="KW-0804">Transcription</keyword>
<dbReference type="Pfam" id="PF07729">
    <property type="entry name" value="FCD"/>
    <property type="match status" value="1"/>
</dbReference>
<evidence type="ECO:0000256" key="1">
    <source>
        <dbReference type="ARBA" id="ARBA00023015"/>
    </source>
</evidence>
<reference evidence="5 6" key="1">
    <citation type="journal article" date="2015" name="Genome Announc.">
        <title>Virulence Factor Genes Detected in the Complete Genome Sequence of Corynebacterium uterequi DSM 45634, Isolated from the Uterus of a Maiden Mare.</title>
        <authorList>
            <person name="Ruckert C."/>
            <person name="Kriete M."/>
            <person name="Jaenicke S."/>
            <person name="Winkler A."/>
            <person name="Tauch A."/>
        </authorList>
    </citation>
    <scope>NUCLEOTIDE SEQUENCE [LARGE SCALE GENOMIC DNA]</scope>
    <source>
        <strain evidence="5 6">DSM 45634</strain>
    </source>
</reference>
<evidence type="ECO:0000259" key="4">
    <source>
        <dbReference type="PROSITE" id="PS50949"/>
    </source>
</evidence>
<gene>
    <name evidence="5" type="ORF">CUTER_08365</name>
</gene>
<dbReference type="PANTHER" id="PTHR43537">
    <property type="entry name" value="TRANSCRIPTIONAL REGULATOR, GNTR FAMILY"/>
    <property type="match status" value="1"/>
</dbReference>
<dbReference type="CDD" id="cd07377">
    <property type="entry name" value="WHTH_GntR"/>
    <property type="match status" value="1"/>
</dbReference>
<feature type="domain" description="HTH gntR-type" evidence="4">
    <location>
        <begin position="7"/>
        <end position="74"/>
    </location>
</feature>
<dbReference type="SUPFAM" id="SSF46785">
    <property type="entry name" value="Winged helix' DNA-binding domain"/>
    <property type="match status" value="1"/>
</dbReference>
<dbReference type="SUPFAM" id="SSF48008">
    <property type="entry name" value="GntR ligand-binding domain-like"/>
    <property type="match status" value="1"/>
</dbReference>
<protein>
    <submittedName>
        <fullName evidence="5">Transcriptional regulator</fullName>
    </submittedName>
</protein>
<dbReference type="Proteomes" id="UP000035548">
    <property type="component" value="Chromosome"/>
</dbReference>
<dbReference type="OrthoDB" id="4084810at2"/>
<dbReference type="InterPro" id="IPR036390">
    <property type="entry name" value="WH_DNA-bd_sf"/>
</dbReference>
<accession>A0A0G3HIE0</accession>